<dbReference type="OrthoDB" id="551653at2759"/>
<feature type="compositionally biased region" description="Polar residues" evidence="2">
    <location>
        <begin position="142"/>
        <end position="154"/>
    </location>
</feature>
<comment type="caution">
    <text evidence="3">The sequence shown here is derived from an EMBL/GenBank/DDBJ whole genome shotgun (WGS) entry which is preliminary data.</text>
</comment>
<evidence type="ECO:0000313" key="3">
    <source>
        <dbReference type="EMBL" id="KAG2440627.1"/>
    </source>
</evidence>
<keyword evidence="4" id="KW-1185">Reference proteome</keyword>
<evidence type="ECO:0000256" key="1">
    <source>
        <dbReference type="SAM" id="Coils"/>
    </source>
</evidence>
<evidence type="ECO:0000256" key="2">
    <source>
        <dbReference type="SAM" id="MobiDB-lite"/>
    </source>
</evidence>
<sequence length="733" mass="75423">MYFSQELGRWVERGKESEALQAHCALAPPPTTLSHGCPQACSTSRRSLAQRYVLQSNLRVAPATASVPLLPGPPPPPSTVCALFEPGPVQHPSPLLLPAGNAHEQELPSSGPPSSGSDCSPFSGSRSTTRSNSSSSLAGPDSRTSSCNGASRATQSGTYLADGLAGSFDLLRSAYSSAGDDEPQHELQPLAVAADGQARAVLYNRDSQPAGAMPLGGLQPISHNGMELPSVGSGLGADTTAALPAHTSGPSQAGADGSTGAAALNRILSLSLSFHADGSAPSSPSGVGPRTAPASPIVIKSHAINCAEDASPGYGQSFTFACAVPSSFTFDVPAAAAESAQQPAPLLVRPPASQPQQQAPQQLEQQPQQPEPAAEQPASAVPSTAATAGSAVDEVLQKLKQLRGALLEASPPSGATASSPEAGRCTAAAAPQLSQTVAEAARALAGLGMLQSPFAGIAAEAAAEAPAAKSSSPCSPPPTFAPTSVGSVKALATPAVAPPPRRRCVASPDSPSGSALRQGQGRQQVPVGYVPVAQLQREQAARAALAAQLERERADRMALAAQLARERSERAAMDEQLVKVRAERAALERDSQRRLELETSQRAMLASQLSKEAAERACLASQLDRERAVYAARLQKEQAERAAWDAELAQLRMQVERMSRAAAQEQQQRQQPQSAMDGSGEGAEEDGEDEKDMLMLCLGEQSRKVEVLAAALLAAGVDPAPLLASVEEAAAVC</sequence>
<evidence type="ECO:0000313" key="4">
    <source>
        <dbReference type="Proteomes" id="UP000613740"/>
    </source>
</evidence>
<dbReference type="Proteomes" id="UP000613740">
    <property type="component" value="Unassembled WGS sequence"/>
</dbReference>
<reference evidence="3" key="1">
    <citation type="journal article" date="2020" name="bioRxiv">
        <title>Comparative genomics of Chlamydomonas.</title>
        <authorList>
            <person name="Craig R.J."/>
            <person name="Hasan A.R."/>
            <person name="Ness R.W."/>
            <person name="Keightley P.D."/>
        </authorList>
    </citation>
    <scope>NUCLEOTIDE SEQUENCE</scope>
    <source>
        <strain evidence="3">CCAP 11/173</strain>
    </source>
</reference>
<feature type="region of interest" description="Disordered" evidence="2">
    <location>
        <begin position="659"/>
        <end position="689"/>
    </location>
</feature>
<accession>A0A835TBI5</accession>
<feature type="compositionally biased region" description="Low complexity" evidence="2">
    <location>
        <begin position="108"/>
        <end position="136"/>
    </location>
</feature>
<feature type="coiled-coil region" evidence="1">
    <location>
        <begin position="532"/>
        <end position="590"/>
    </location>
</feature>
<name>A0A835TBI5_9CHLO</name>
<dbReference type="EMBL" id="JAEHOD010000037">
    <property type="protein sequence ID" value="KAG2440627.1"/>
    <property type="molecule type" value="Genomic_DNA"/>
</dbReference>
<feature type="region of interest" description="Disordered" evidence="2">
    <location>
        <begin position="347"/>
        <end position="389"/>
    </location>
</feature>
<proteinExistence type="predicted"/>
<feature type="region of interest" description="Disordered" evidence="2">
    <location>
        <begin position="493"/>
        <end position="523"/>
    </location>
</feature>
<feature type="compositionally biased region" description="Low complexity" evidence="2">
    <location>
        <begin position="660"/>
        <end position="678"/>
    </location>
</feature>
<gene>
    <name evidence="3" type="ORF">HYH02_010206</name>
</gene>
<feature type="region of interest" description="Disordered" evidence="2">
    <location>
        <begin position="407"/>
        <end position="427"/>
    </location>
</feature>
<organism evidence="3 4">
    <name type="scientific">Chlamydomonas schloesseri</name>
    <dbReference type="NCBI Taxonomy" id="2026947"/>
    <lineage>
        <taxon>Eukaryota</taxon>
        <taxon>Viridiplantae</taxon>
        <taxon>Chlorophyta</taxon>
        <taxon>core chlorophytes</taxon>
        <taxon>Chlorophyceae</taxon>
        <taxon>CS clade</taxon>
        <taxon>Chlamydomonadales</taxon>
        <taxon>Chlamydomonadaceae</taxon>
        <taxon>Chlamydomonas</taxon>
    </lineage>
</organism>
<protein>
    <submittedName>
        <fullName evidence="3">Uncharacterized protein</fullName>
    </submittedName>
</protein>
<feature type="region of interest" description="Disordered" evidence="2">
    <location>
        <begin position="232"/>
        <end position="258"/>
    </location>
</feature>
<feature type="region of interest" description="Disordered" evidence="2">
    <location>
        <begin position="92"/>
        <end position="154"/>
    </location>
</feature>
<feature type="compositionally biased region" description="Low complexity" evidence="2">
    <location>
        <begin position="408"/>
        <end position="423"/>
    </location>
</feature>
<keyword evidence="1" id="KW-0175">Coiled coil</keyword>
<dbReference type="AlphaFoldDB" id="A0A835TBI5"/>